<evidence type="ECO:0000256" key="4">
    <source>
        <dbReference type="ARBA" id="ARBA00022692"/>
    </source>
</evidence>
<dbReference type="Pfam" id="PF04647">
    <property type="entry name" value="AgrB"/>
    <property type="match status" value="1"/>
</dbReference>
<evidence type="ECO:0000256" key="1">
    <source>
        <dbReference type="ARBA" id="ARBA00022475"/>
    </source>
</evidence>
<protein>
    <submittedName>
        <fullName evidence="8">Accessory gene regulator B family protein</fullName>
    </submittedName>
</protein>
<gene>
    <name evidence="8" type="ORF">EHE19_019050</name>
</gene>
<evidence type="ECO:0000256" key="7">
    <source>
        <dbReference type="ARBA" id="ARBA00023136"/>
    </source>
</evidence>
<dbReference type="RefSeq" id="WP_137698731.1">
    <property type="nucleotide sequence ID" value="NZ_CP061336.1"/>
</dbReference>
<dbReference type="GO" id="GO:0006508">
    <property type="term" value="P:proteolysis"/>
    <property type="evidence" value="ECO:0007669"/>
    <property type="project" value="UniProtKB-KW"/>
</dbReference>
<dbReference type="EMBL" id="CP061336">
    <property type="protein sequence ID" value="QNU66896.1"/>
    <property type="molecule type" value="Genomic_DNA"/>
</dbReference>
<evidence type="ECO:0000256" key="2">
    <source>
        <dbReference type="ARBA" id="ARBA00022654"/>
    </source>
</evidence>
<evidence type="ECO:0000256" key="6">
    <source>
        <dbReference type="ARBA" id="ARBA00022989"/>
    </source>
</evidence>
<organism evidence="8 9">
    <name type="scientific">Ruminiclostridium herbifermentans</name>
    <dbReference type="NCBI Taxonomy" id="2488810"/>
    <lineage>
        <taxon>Bacteria</taxon>
        <taxon>Bacillati</taxon>
        <taxon>Bacillota</taxon>
        <taxon>Clostridia</taxon>
        <taxon>Eubacteriales</taxon>
        <taxon>Oscillospiraceae</taxon>
        <taxon>Ruminiclostridium</taxon>
    </lineage>
</organism>
<proteinExistence type="predicted"/>
<evidence type="ECO:0000313" key="8">
    <source>
        <dbReference type="EMBL" id="QNU66896.1"/>
    </source>
</evidence>
<name>A0A4V6END2_9FIRM</name>
<keyword evidence="6" id="KW-1133">Transmembrane helix</keyword>
<accession>A0A4V6END2</accession>
<sequence>MEITFYRKLANKLADTVVKNQDYSEQEEKRIRHGLVCILSDLYKFILIFLIFFCFSLTKECFIAFIGILMLRPFLAGYHAKNEFLCIFISLATIAISIFVGKLNIIPDTLNIILIILLPIVGLIIAPVRTKKVEEKKTTSKALTVLLTILALILDYFLFDSQILLVSILQVYILALYQLVKNQFNNRINNDSAVNV</sequence>
<evidence type="ECO:0000256" key="5">
    <source>
        <dbReference type="ARBA" id="ARBA00022801"/>
    </source>
</evidence>
<dbReference type="AlphaFoldDB" id="A0A4V6END2"/>
<dbReference type="GO" id="GO:0008233">
    <property type="term" value="F:peptidase activity"/>
    <property type="evidence" value="ECO:0007669"/>
    <property type="project" value="UniProtKB-KW"/>
</dbReference>
<dbReference type="SMART" id="SM00793">
    <property type="entry name" value="AgrB"/>
    <property type="match status" value="1"/>
</dbReference>
<keyword evidence="3" id="KW-0645">Protease</keyword>
<keyword evidence="1" id="KW-1003">Cell membrane</keyword>
<evidence type="ECO:0000256" key="3">
    <source>
        <dbReference type="ARBA" id="ARBA00022670"/>
    </source>
</evidence>
<keyword evidence="4" id="KW-0812">Transmembrane</keyword>
<dbReference type="KEGG" id="rher:EHE19_019050"/>
<dbReference type="Proteomes" id="UP000306409">
    <property type="component" value="Chromosome"/>
</dbReference>
<reference evidence="8 9" key="1">
    <citation type="submission" date="2020-09" db="EMBL/GenBank/DDBJ databases">
        <title>Characterization and genome sequencing of Ruminiclostridium sp. nov. MA18.</title>
        <authorList>
            <person name="Rettenmaier R."/>
            <person name="Kowollik M.-L."/>
            <person name="Liebl W."/>
            <person name="Zverlov V."/>
        </authorList>
    </citation>
    <scope>NUCLEOTIDE SEQUENCE [LARGE SCALE GENOMIC DNA]</scope>
    <source>
        <strain evidence="8 9">MA18</strain>
    </source>
</reference>
<dbReference type="GO" id="GO:0009372">
    <property type="term" value="P:quorum sensing"/>
    <property type="evidence" value="ECO:0007669"/>
    <property type="project" value="UniProtKB-KW"/>
</dbReference>
<keyword evidence="2" id="KW-0673">Quorum sensing</keyword>
<dbReference type="InterPro" id="IPR006741">
    <property type="entry name" value="AgrB"/>
</dbReference>
<keyword evidence="7" id="KW-0472">Membrane</keyword>
<evidence type="ECO:0000313" key="9">
    <source>
        <dbReference type="Proteomes" id="UP000306409"/>
    </source>
</evidence>
<dbReference type="OrthoDB" id="1739852at2"/>
<dbReference type="GO" id="GO:0016020">
    <property type="term" value="C:membrane"/>
    <property type="evidence" value="ECO:0007669"/>
    <property type="project" value="InterPro"/>
</dbReference>
<keyword evidence="9" id="KW-1185">Reference proteome</keyword>
<keyword evidence="5" id="KW-0378">Hydrolase</keyword>